<reference evidence="1" key="1">
    <citation type="journal article" date="2010" name="Environ. Microbiol.">
        <title>Homologues of nitrite reductases in ammonia-oxidizing archaea: diversity and genomic context.</title>
        <authorList>
            <person name="Bartossek R."/>
            <person name="Nicol G.W."/>
            <person name="Lanzen A."/>
            <person name="Klenk H.P."/>
            <person name="Schleper C."/>
        </authorList>
    </citation>
    <scope>NUCLEOTIDE SEQUENCE</scope>
</reference>
<protein>
    <submittedName>
        <fullName evidence="1">Uncharacterized conserved protein</fullName>
    </submittedName>
</protein>
<sequence>MSKDDEDPELEIIKARKMKQLKEKVALNEKIKEDETKTNMTKIDDKEIVLKYLYDRGDEVLRLAEAQYPVQTEIIIKRIADLIKSREIDSLISGGELLAIFRSVGLRIRVDTNIRIEDHGKFISFGEKLKEGL</sequence>
<dbReference type="AlphaFoldDB" id="D4N703"/>
<dbReference type="EMBL" id="GU059106">
    <property type="protein sequence ID" value="ACY24489.1"/>
    <property type="molecule type" value="Genomic_DNA"/>
</dbReference>
<name>D4N703_9CREN</name>
<proteinExistence type="predicted"/>
<organism evidence="1">
    <name type="scientific">uncultured crenarchaeote 29d5</name>
    <dbReference type="NCBI Taxonomy" id="684057"/>
    <lineage>
        <taxon>Archaea</taxon>
        <taxon>Thermoproteota</taxon>
        <taxon>environmental samples</taxon>
    </lineage>
</organism>
<evidence type="ECO:0000313" key="1">
    <source>
        <dbReference type="EMBL" id="ACY24489.1"/>
    </source>
</evidence>
<gene>
    <name evidence="1" type="ORF">29d5orf41</name>
</gene>
<accession>D4N703</accession>